<dbReference type="AlphaFoldDB" id="A0AAV5CTP9"/>
<feature type="compositionally biased region" description="Basic residues" evidence="1">
    <location>
        <begin position="1"/>
        <end position="11"/>
    </location>
</feature>
<reference evidence="2" key="1">
    <citation type="journal article" date="2018" name="DNA Res.">
        <title>Multiple hybrid de novo genome assembly of finger millet, an orphan allotetraploid crop.</title>
        <authorList>
            <person name="Hatakeyama M."/>
            <person name="Aluri S."/>
            <person name="Balachadran M.T."/>
            <person name="Sivarajan S.R."/>
            <person name="Patrignani A."/>
            <person name="Gruter S."/>
            <person name="Poveda L."/>
            <person name="Shimizu-Inatsugi R."/>
            <person name="Baeten J."/>
            <person name="Francoijs K.J."/>
            <person name="Nataraja K.N."/>
            <person name="Reddy Y.A.N."/>
            <person name="Phadnis S."/>
            <person name="Ravikumar R.L."/>
            <person name="Schlapbach R."/>
            <person name="Sreeman S.M."/>
            <person name="Shimizu K.K."/>
        </authorList>
    </citation>
    <scope>NUCLEOTIDE SEQUENCE</scope>
</reference>
<organism evidence="2 3">
    <name type="scientific">Eleusine coracana subsp. coracana</name>
    <dbReference type="NCBI Taxonomy" id="191504"/>
    <lineage>
        <taxon>Eukaryota</taxon>
        <taxon>Viridiplantae</taxon>
        <taxon>Streptophyta</taxon>
        <taxon>Embryophyta</taxon>
        <taxon>Tracheophyta</taxon>
        <taxon>Spermatophyta</taxon>
        <taxon>Magnoliopsida</taxon>
        <taxon>Liliopsida</taxon>
        <taxon>Poales</taxon>
        <taxon>Poaceae</taxon>
        <taxon>PACMAD clade</taxon>
        <taxon>Chloridoideae</taxon>
        <taxon>Cynodonteae</taxon>
        <taxon>Eleusininae</taxon>
        <taxon>Eleusine</taxon>
    </lineage>
</organism>
<evidence type="ECO:0000313" key="3">
    <source>
        <dbReference type="Proteomes" id="UP001054889"/>
    </source>
</evidence>
<proteinExistence type="predicted"/>
<name>A0AAV5CTP9_ELECO</name>
<comment type="caution">
    <text evidence="2">The sequence shown here is derived from an EMBL/GenBank/DDBJ whole genome shotgun (WGS) entry which is preliminary data.</text>
</comment>
<protein>
    <submittedName>
        <fullName evidence="2">Uncharacterized protein</fullName>
    </submittedName>
</protein>
<reference evidence="2" key="2">
    <citation type="submission" date="2021-12" db="EMBL/GenBank/DDBJ databases">
        <title>Resequencing data analysis of finger millet.</title>
        <authorList>
            <person name="Hatakeyama M."/>
            <person name="Aluri S."/>
            <person name="Balachadran M.T."/>
            <person name="Sivarajan S.R."/>
            <person name="Poveda L."/>
            <person name="Shimizu-Inatsugi R."/>
            <person name="Schlapbach R."/>
            <person name="Sreeman S.M."/>
            <person name="Shimizu K.K."/>
        </authorList>
    </citation>
    <scope>NUCLEOTIDE SEQUENCE</scope>
</reference>
<gene>
    <name evidence="2" type="primary">ga19133</name>
    <name evidence="2" type="ORF">PR202_ga19133</name>
</gene>
<feature type="region of interest" description="Disordered" evidence="1">
    <location>
        <begin position="1"/>
        <end position="27"/>
    </location>
</feature>
<keyword evidence="3" id="KW-1185">Reference proteome</keyword>
<sequence length="93" mass="10398">MGKRANKRAKRVRESQRRHSGGGRGGGELELLQEICYLGQGAVAMGRDVLRLLYPHLVPDTSFYARTTFTMGMMTPGHTKVHHNSDGLLMSHY</sequence>
<evidence type="ECO:0000256" key="1">
    <source>
        <dbReference type="SAM" id="MobiDB-lite"/>
    </source>
</evidence>
<dbReference type="Proteomes" id="UP001054889">
    <property type="component" value="Unassembled WGS sequence"/>
</dbReference>
<dbReference type="EMBL" id="BQKI01000009">
    <property type="protein sequence ID" value="GJN01832.1"/>
    <property type="molecule type" value="Genomic_DNA"/>
</dbReference>
<accession>A0AAV5CTP9</accession>
<evidence type="ECO:0000313" key="2">
    <source>
        <dbReference type="EMBL" id="GJN01832.1"/>
    </source>
</evidence>